<dbReference type="InterPro" id="IPR015424">
    <property type="entry name" value="PyrdxlP-dep_Trfase"/>
</dbReference>
<feature type="domain" description="Aminotransferase class V" evidence="9">
    <location>
        <begin position="8"/>
        <end position="348"/>
    </location>
</feature>
<dbReference type="OrthoDB" id="9808002at2"/>
<evidence type="ECO:0000256" key="6">
    <source>
        <dbReference type="ARBA" id="ARBA00023004"/>
    </source>
</evidence>
<evidence type="ECO:0000313" key="11">
    <source>
        <dbReference type="Proteomes" id="UP000285310"/>
    </source>
</evidence>
<dbReference type="GO" id="GO:0051536">
    <property type="term" value="F:iron-sulfur cluster binding"/>
    <property type="evidence" value="ECO:0007669"/>
    <property type="project" value="UniProtKB-KW"/>
</dbReference>
<comment type="similarity">
    <text evidence="2">Belongs to the class-V pyridoxal-phosphate-dependent aminotransferase family. NifS/IscS subfamily.</text>
</comment>
<comment type="cofactor">
    <cofactor evidence="1">
        <name>pyridoxal 5'-phosphate</name>
        <dbReference type="ChEBI" id="CHEBI:597326"/>
    </cofactor>
</comment>
<comment type="catalytic activity">
    <reaction evidence="8">
        <text>(sulfur carrier)-H + L-cysteine = (sulfur carrier)-SH + L-alanine</text>
        <dbReference type="Rhea" id="RHEA:43892"/>
        <dbReference type="Rhea" id="RHEA-COMP:14737"/>
        <dbReference type="Rhea" id="RHEA-COMP:14739"/>
        <dbReference type="ChEBI" id="CHEBI:29917"/>
        <dbReference type="ChEBI" id="CHEBI:35235"/>
        <dbReference type="ChEBI" id="CHEBI:57972"/>
        <dbReference type="ChEBI" id="CHEBI:64428"/>
        <dbReference type="EC" id="2.8.1.7"/>
    </reaction>
</comment>
<keyword evidence="3" id="KW-0808">Transferase</keyword>
<dbReference type="InterPro" id="IPR016454">
    <property type="entry name" value="Cysteine_dSase"/>
</dbReference>
<dbReference type="Proteomes" id="UP000285310">
    <property type="component" value="Unassembled WGS sequence"/>
</dbReference>
<dbReference type="RefSeq" id="WP_123659340.1">
    <property type="nucleotide sequence ID" value="NZ_AYKG01000068.1"/>
</dbReference>
<keyword evidence="4" id="KW-0479">Metal-binding</keyword>
<dbReference type="InterPro" id="IPR015421">
    <property type="entry name" value="PyrdxlP-dep_Trfase_major"/>
</dbReference>
<dbReference type="GO" id="GO:0031071">
    <property type="term" value="F:cysteine desulfurase activity"/>
    <property type="evidence" value="ECO:0007669"/>
    <property type="project" value="UniProtKB-EC"/>
</dbReference>
<dbReference type="SUPFAM" id="SSF53383">
    <property type="entry name" value="PLP-dependent transferases"/>
    <property type="match status" value="1"/>
</dbReference>
<reference evidence="10 11" key="1">
    <citation type="submission" date="2013-10" db="EMBL/GenBank/DDBJ databases">
        <title>Salinisphaera japonica YTM-1 Genome Sequencing.</title>
        <authorList>
            <person name="Lai Q."/>
            <person name="Li C."/>
            <person name="Shao Z."/>
        </authorList>
    </citation>
    <scope>NUCLEOTIDE SEQUENCE [LARGE SCALE GENOMIC DNA]</scope>
    <source>
        <strain evidence="10 11">YTM-1</strain>
    </source>
</reference>
<dbReference type="InParanoid" id="A0A423PES4"/>
<keyword evidence="7" id="KW-0411">Iron-sulfur</keyword>
<evidence type="ECO:0000256" key="5">
    <source>
        <dbReference type="ARBA" id="ARBA00022898"/>
    </source>
</evidence>
<dbReference type="PIRSF" id="PIRSF005572">
    <property type="entry name" value="NifS"/>
    <property type="match status" value="1"/>
</dbReference>
<sequence>MSADTTAIYLDHAATTPMRADARDCLQACLAAPLGNPSSPHGPGQAAAARITTAAAQLADVVGAQADEIVWTSGATEATNLALRGVAAFAERGASTGRPVRIISCVTEHSATRDTLKALEQQGVDVFWLAVDTQGRIDLDALEAALAQPCDLVSLMHVNNETGLVHDVARIAALCQAHDVALHIDAAQSLTRLAIDVSTTPIALVSMSAHKIGGPPGIGALYVRRRPRVGLAPQIIGGGQQQGRRAGTLPTHQIAAFGAAAAGADAERETTQASYRRLGERLWHGLSCIDGVTRNHPPAAIGAAPFVNVSIAGVHGEAIRTGLAHGQPNIALSGGSACSAARGASSYVLRAMGRRVDAAAASLRLTLGPGIDEATVDRVVVRVAEETARLRALAGRPA</sequence>
<dbReference type="FunCoup" id="A0A423PES4">
    <property type="interactions" value="570"/>
</dbReference>
<dbReference type="AlphaFoldDB" id="A0A423PES4"/>
<dbReference type="InterPro" id="IPR000192">
    <property type="entry name" value="Aminotrans_V_dom"/>
</dbReference>
<protein>
    <submittedName>
        <fullName evidence="10">Cysteine desulfurase</fullName>
    </submittedName>
</protein>
<proteinExistence type="inferred from homology"/>
<evidence type="ECO:0000256" key="3">
    <source>
        <dbReference type="ARBA" id="ARBA00022679"/>
    </source>
</evidence>
<organism evidence="10 11">
    <name type="scientific">Salinisphaera japonica YTM-1</name>
    <dbReference type="NCBI Taxonomy" id="1209778"/>
    <lineage>
        <taxon>Bacteria</taxon>
        <taxon>Pseudomonadati</taxon>
        <taxon>Pseudomonadota</taxon>
        <taxon>Gammaproteobacteria</taxon>
        <taxon>Salinisphaerales</taxon>
        <taxon>Salinisphaeraceae</taxon>
        <taxon>Salinisphaera</taxon>
    </lineage>
</organism>
<gene>
    <name evidence="10" type="ORF">SAJA_14495</name>
</gene>
<keyword evidence="6" id="KW-0408">Iron</keyword>
<dbReference type="Gene3D" id="3.40.640.10">
    <property type="entry name" value="Type I PLP-dependent aspartate aminotransferase-like (Major domain)"/>
    <property type="match status" value="1"/>
</dbReference>
<accession>A0A423PES4</accession>
<dbReference type="EMBL" id="AYKG01000068">
    <property type="protein sequence ID" value="ROO24087.1"/>
    <property type="molecule type" value="Genomic_DNA"/>
</dbReference>
<evidence type="ECO:0000256" key="1">
    <source>
        <dbReference type="ARBA" id="ARBA00001933"/>
    </source>
</evidence>
<evidence type="ECO:0000256" key="4">
    <source>
        <dbReference type="ARBA" id="ARBA00022723"/>
    </source>
</evidence>
<name>A0A423PES4_9GAMM</name>
<dbReference type="PANTHER" id="PTHR11601">
    <property type="entry name" value="CYSTEINE DESULFURYLASE FAMILY MEMBER"/>
    <property type="match status" value="1"/>
</dbReference>
<evidence type="ECO:0000313" key="10">
    <source>
        <dbReference type="EMBL" id="ROO24087.1"/>
    </source>
</evidence>
<comment type="caution">
    <text evidence="10">The sequence shown here is derived from an EMBL/GenBank/DDBJ whole genome shotgun (WGS) entry which is preliminary data.</text>
</comment>
<evidence type="ECO:0000259" key="9">
    <source>
        <dbReference type="Pfam" id="PF00266"/>
    </source>
</evidence>
<evidence type="ECO:0000256" key="7">
    <source>
        <dbReference type="ARBA" id="ARBA00023014"/>
    </source>
</evidence>
<dbReference type="PANTHER" id="PTHR11601:SF34">
    <property type="entry name" value="CYSTEINE DESULFURASE"/>
    <property type="match status" value="1"/>
</dbReference>
<keyword evidence="5" id="KW-0663">Pyridoxal phosphate</keyword>
<dbReference type="GO" id="GO:0046872">
    <property type="term" value="F:metal ion binding"/>
    <property type="evidence" value="ECO:0007669"/>
    <property type="project" value="UniProtKB-KW"/>
</dbReference>
<keyword evidence="11" id="KW-1185">Reference proteome</keyword>
<evidence type="ECO:0000256" key="2">
    <source>
        <dbReference type="ARBA" id="ARBA00006490"/>
    </source>
</evidence>
<dbReference type="Gene3D" id="3.90.1150.10">
    <property type="entry name" value="Aspartate Aminotransferase, domain 1"/>
    <property type="match status" value="1"/>
</dbReference>
<dbReference type="Pfam" id="PF00266">
    <property type="entry name" value="Aminotran_5"/>
    <property type="match status" value="1"/>
</dbReference>
<evidence type="ECO:0000256" key="8">
    <source>
        <dbReference type="ARBA" id="ARBA00050776"/>
    </source>
</evidence>
<dbReference type="InterPro" id="IPR015422">
    <property type="entry name" value="PyrdxlP-dep_Trfase_small"/>
</dbReference>